<dbReference type="OrthoDB" id="416786at2759"/>
<dbReference type="AlphaFoldDB" id="A0A9P4LES8"/>
<dbReference type="InterPro" id="IPR000873">
    <property type="entry name" value="AMP-dep_synth/lig_dom"/>
</dbReference>
<feature type="non-terminal residue" evidence="3">
    <location>
        <position position="296"/>
    </location>
</feature>
<dbReference type="GO" id="GO:0031177">
    <property type="term" value="F:phosphopantetheine binding"/>
    <property type="evidence" value="ECO:0007669"/>
    <property type="project" value="TreeGrafter"/>
</dbReference>
<dbReference type="Pfam" id="PF00501">
    <property type="entry name" value="AMP-binding"/>
    <property type="match status" value="1"/>
</dbReference>
<protein>
    <submittedName>
        <fullName evidence="3">AMP-dependent synthetase and ligase</fullName>
    </submittedName>
</protein>
<dbReference type="PANTHER" id="PTHR45527:SF1">
    <property type="entry name" value="FATTY ACID SYNTHASE"/>
    <property type="match status" value="1"/>
</dbReference>
<keyword evidence="1 3" id="KW-0436">Ligase</keyword>
<organism evidence="3 4">
    <name type="scientific">Setomelanomma holmii</name>
    <dbReference type="NCBI Taxonomy" id="210430"/>
    <lineage>
        <taxon>Eukaryota</taxon>
        <taxon>Fungi</taxon>
        <taxon>Dikarya</taxon>
        <taxon>Ascomycota</taxon>
        <taxon>Pezizomycotina</taxon>
        <taxon>Dothideomycetes</taxon>
        <taxon>Pleosporomycetidae</taxon>
        <taxon>Pleosporales</taxon>
        <taxon>Pleosporineae</taxon>
        <taxon>Phaeosphaeriaceae</taxon>
        <taxon>Setomelanomma</taxon>
    </lineage>
</organism>
<dbReference type="Proteomes" id="UP000799777">
    <property type="component" value="Unassembled WGS sequence"/>
</dbReference>
<dbReference type="PROSITE" id="PS00455">
    <property type="entry name" value="AMP_BINDING"/>
    <property type="match status" value="1"/>
</dbReference>
<evidence type="ECO:0000313" key="3">
    <source>
        <dbReference type="EMBL" id="KAF2023626.1"/>
    </source>
</evidence>
<dbReference type="PANTHER" id="PTHR45527">
    <property type="entry name" value="NONRIBOSOMAL PEPTIDE SYNTHETASE"/>
    <property type="match status" value="1"/>
</dbReference>
<evidence type="ECO:0000259" key="2">
    <source>
        <dbReference type="Pfam" id="PF00501"/>
    </source>
</evidence>
<dbReference type="GO" id="GO:0016874">
    <property type="term" value="F:ligase activity"/>
    <property type="evidence" value="ECO:0007669"/>
    <property type="project" value="UniProtKB-KW"/>
</dbReference>
<dbReference type="SUPFAM" id="SSF56801">
    <property type="entry name" value="Acetyl-CoA synthetase-like"/>
    <property type="match status" value="1"/>
</dbReference>
<dbReference type="EMBL" id="ML978334">
    <property type="protein sequence ID" value="KAF2023626.1"/>
    <property type="molecule type" value="Genomic_DNA"/>
</dbReference>
<proteinExistence type="predicted"/>
<evidence type="ECO:0000313" key="4">
    <source>
        <dbReference type="Proteomes" id="UP000799777"/>
    </source>
</evidence>
<dbReference type="InterPro" id="IPR020459">
    <property type="entry name" value="AMP-binding"/>
</dbReference>
<gene>
    <name evidence="3" type="ORF">EK21DRAFT_80443</name>
</gene>
<dbReference type="InterPro" id="IPR020845">
    <property type="entry name" value="AMP-binding_CS"/>
</dbReference>
<dbReference type="GO" id="GO:0043041">
    <property type="term" value="P:amino acid activation for nonribosomal peptide biosynthetic process"/>
    <property type="evidence" value="ECO:0007669"/>
    <property type="project" value="TreeGrafter"/>
</dbReference>
<name>A0A9P4LES8_9PLEO</name>
<dbReference type="GO" id="GO:0044550">
    <property type="term" value="P:secondary metabolite biosynthetic process"/>
    <property type="evidence" value="ECO:0007669"/>
    <property type="project" value="TreeGrafter"/>
</dbReference>
<dbReference type="Gene3D" id="3.40.50.980">
    <property type="match status" value="2"/>
</dbReference>
<reference evidence="3" key="1">
    <citation type="journal article" date="2020" name="Stud. Mycol.">
        <title>101 Dothideomycetes genomes: a test case for predicting lifestyles and emergence of pathogens.</title>
        <authorList>
            <person name="Haridas S."/>
            <person name="Albert R."/>
            <person name="Binder M."/>
            <person name="Bloem J."/>
            <person name="Labutti K."/>
            <person name="Salamov A."/>
            <person name="Andreopoulos B."/>
            <person name="Baker S."/>
            <person name="Barry K."/>
            <person name="Bills G."/>
            <person name="Bluhm B."/>
            <person name="Cannon C."/>
            <person name="Castanera R."/>
            <person name="Culley D."/>
            <person name="Daum C."/>
            <person name="Ezra D."/>
            <person name="Gonzalez J."/>
            <person name="Henrissat B."/>
            <person name="Kuo A."/>
            <person name="Liang C."/>
            <person name="Lipzen A."/>
            <person name="Lutzoni F."/>
            <person name="Magnuson J."/>
            <person name="Mondo S."/>
            <person name="Nolan M."/>
            <person name="Ohm R."/>
            <person name="Pangilinan J."/>
            <person name="Park H.-J."/>
            <person name="Ramirez L."/>
            <person name="Alfaro M."/>
            <person name="Sun H."/>
            <person name="Tritt A."/>
            <person name="Yoshinaga Y."/>
            <person name="Zwiers L.-H."/>
            <person name="Turgeon B."/>
            <person name="Goodwin S."/>
            <person name="Spatafora J."/>
            <person name="Crous P."/>
            <person name="Grigoriev I."/>
        </authorList>
    </citation>
    <scope>NUCLEOTIDE SEQUENCE</scope>
    <source>
        <strain evidence="3">CBS 110217</strain>
    </source>
</reference>
<feature type="domain" description="AMP-dependent synthetase/ligase" evidence="2">
    <location>
        <begin position="17"/>
        <end position="296"/>
    </location>
</feature>
<evidence type="ECO:0000256" key="1">
    <source>
        <dbReference type="ARBA" id="ARBA00022598"/>
    </source>
</evidence>
<accession>A0A9P4LES8</accession>
<sequence length="296" mass="31880">MPQPVERCVHDLVLDKMAAQPTAPAISAWDGEMTYGELEVASRRLAHHLLERGVGPEVMVGLCMDKSKWGVVAMLAILRAGGAVVPLGVQHPLSRIQGIVNDTAAPLVLVDRSHEQRLAELTAHTQLLAVDSFFDDPSTVDTTTFDELCPSVRPEHVAWVIYTSGSTGTPKGVMLEHSAIATSILGHGHAFGIKPHDRLSQFAAYTFDVAIQEITTTLALGACICVPSEDDRVNRLTPYLAEARVTIATLTSTVAALVQPQDTPTVRTLVLMGEAVQAKVVDQWIEHADIINAYGP</sequence>
<dbReference type="GO" id="GO:0005737">
    <property type="term" value="C:cytoplasm"/>
    <property type="evidence" value="ECO:0007669"/>
    <property type="project" value="TreeGrafter"/>
</dbReference>
<dbReference type="FunFam" id="3.40.50.980:FF:000001">
    <property type="entry name" value="Non-ribosomal peptide synthetase"/>
    <property type="match status" value="1"/>
</dbReference>
<comment type="caution">
    <text evidence="3">The sequence shown here is derived from an EMBL/GenBank/DDBJ whole genome shotgun (WGS) entry which is preliminary data.</text>
</comment>
<dbReference type="PRINTS" id="PR00154">
    <property type="entry name" value="AMPBINDING"/>
</dbReference>
<keyword evidence="4" id="KW-1185">Reference proteome</keyword>